<organism evidence="15 16">
    <name type="scientific">Perilla frutescens var. hirtella</name>
    <name type="common">Perilla citriodora</name>
    <name type="synonym">Perilla setoyensis</name>
    <dbReference type="NCBI Taxonomy" id="608512"/>
    <lineage>
        <taxon>Eukaryota</taxon>
        <taxon>Viridiplantae</taxon>
        <taxon>Streptophyta</taxon>
        <taxon>Embryophyta</taxon>
        <taxon>Tracheophyta</taxon>
        <taxon>Spermatophyta</taxon>
        <taxon>Magnoliopsida</taxon>
        <taxon>eudicotyledons</taxon>
        <taxon>Gunneridae</taxon>
        <taxon>Pentapetalae</taxon>
        <taxon>asterids</taxon>
        <taxon>lamiids</taxon>
        <taxon>Lamiales</taxon>
        <taxon>Lamiaceae</taxon>
        <taxon>Nepetoideae</taxon>
        <taxon>Elsholtzieae</taxon>
        <taxon>Perilla</taxon>
    </lineage>
</organism>
<evidence type="ECO:0000313" key="15">
    <source>
        <dbReference type="EMBL" id="KAH6833674.1"/>
    </source>
</evidence>
<evidence type="ECO:0000256" key="1">
    <source>
        <dbReference type="ARBA" id="ARBA00004479"/>
    </source>
</evidence>
<keyword evidence="9 13" id="KW-1133">Transmembrane helix</keyword>
<dbReference type="AlphaFoldDB" id="A0AAD4JI18"/>
<dbReference type="PANTHER" id="PTHR27003:SF59">
    <property type="entry name" value="PROTEIN KINASE DOMAIN-CONTAINING PROTEIN"/>
    <property type="match status" value="1"/>
</dbReference>
<dbReference type="InterPro" id="IPR017441">
    <property type="entry name" value="Protein_kinase_ATP_BS"/>
</dbReference>
<comment type="caution">
    <text evidence="15">The sequence shown here is derived from an EMBL/GenBank/DDBJ whole genome shotgun (WGS) entry which is preliminary data.</text>
</comment>
<evidence type="ECO:0000313" key="16">
    <source>
        <dbReference type="Proteomes" id="UP001190926"/>
    </source>
</evidence>
<protein>
    <recommendedName>
        <fullName evidence="14">Protein kinase domain-containing protein</fullName>
    </recommendedName>
</protein>
<keyword evidence="4 13" id="KW-0812">Transmembrane</keyword>
<evidence type="ECO:0000256" key="13">
    <source>
        <dbReference type="SAM" id="Phobius"/>
    </source>
</evidence>
<dbReference type="InterPro" id="IPR001245">
    <property type="entry name" value="Ser-Thr/Tyr_kinase_cat_dom"/>
</dbReference>
<evidence type="ECO:0000256" key="9">
    <source>
        <dbReference type="ARBA" id="ARBA00022989"/>
    </source>
</evidence>
<dbReference type="GO" id="GO:0004674">
    <property type="term" value="F:protein serine/threonine kinase activity"/>
    <property type="evidence" value="ECO:0007669"/>
    <property type="project" value="UniProtKB-KW"/>
</dbReference>
<evidence type="ECO:0000256" key="11">
    <source>
        <dbReference type="ARBA" id="ARBA00023180"/>
    </source>
</evidence>
<proteinExistence type="predicted"/>
<feature type="domain" description="Protein kinase" evidence="14">
    <location>
        <begin position="493"/>
        <end position="781"/>
    </location>
</feature>
<evidence type="ECO:0000256" key="10">
    <source>
        <dbReference type="ARBA" id="ARBA00023136"/>
    </source>
</evidence>
<evidence type="ECO:0000256" key="5">
    <source>
        <dbReference type="ARBA" id="ARBA00022729"/>
    </source>
</evidence>
<dbReference type="PANTHER" id="PTHR27003">
    <property type="entry name" value="OS07G0166700 PROTEIN"/>
    <property type="match status" value="1"/>
</dbReference>
<evidence type="ECO:0000256" key="7">
    <source>
        <dbReference type="ARBA" id="ARBA00022777"/>
    </source>
</evidence>
<dbReference type="FunFam" id="2.60.120.430:FF:000013">
    <property type="entry name" value="Putative receptor-like protein kinase"/>
    <property type="match status" value="1"/>
</dbReference>
<feature type="binding site" evidence="12">
    <location>
        <position position="521"/>
    </location>
    <ligand>
        <name>ATP</name>
        <dbReference type="ChEBI" id="CHEBI:30616"/>
    </ligand>
</feature>
<name>A0AAD4JI18_PERFH</name>
<evidence type="ECO:0000259" key="14">
    <source>
        <dbReference type="PROSITE" id="PS50011"/>
    </source>
</evidence>
<evidence type="ECO:0000256" key="12">
    <source>
        <dbReference type="PROSITE-ProRule" id="PRU10141"/>
    </source>
</evidence>
<dbReference type="CDD" id="cd14066">
    <property type="entry name" value="STKc_IRAK"/>
    <property type="match status" value="1"/>
</dbReference>
<keyword evidence="6 12" id="KW-0547">Nucleotide-binding</keyword>
<dbReference type="Proteomes" id="UP001190926">
    <property type="component" value="Unassembled WGS sequence"/>
</dbReference>
<dbReference type="FunFam" id="1.10.510.10:FF:000252">
    <property type="entry name" value="Receptor-like protein kinase FERONIA"/>
    <property type="match status" value="1"/>
</dbReference>
<reference evidence="15 16" key="1">
    <citation type="journal article" date="2021" name="Nat. Commun.">
        <title>Incipient diploidization of the medicinal plant Perilla within 10,000 years.</title>
        <authorList>
            <person name="Zhang Y."/>
            <person name="Shen Q."/>
            <person name="Leng L."/>
            <person name="Zhang D."/>
            <person name="Chen S."/>
            <person name="Shi Y."/>
            <person name="Ning Z."/>
            <person name="Chen S."/>
        </authorList>
    </citation>
    <scope>NUCLEOTIDE SEQUENCE [LARGE SCALE GENOMIC DNA]</scope>
    <source>
        <strain evidence="16">cv. PC099</strain>
    </source>
</reference>
<dbReference type="Gene3D" id="1.10.510.10">
    <property type="entry name" value="Transferase(Phosphotransferase) domain 1"/>
    <property type="match status" value="1"/>
</dbReference>
<keyword evidence="3" id="KW-0808">Transferase</keyword>
<dbReference type="GO" id="GO:0004714">
    <property type="term" value="F:transmembrane receptor protein tyrosine kinase activity"/>
    <property type="evidence" value="ECO:0007669"/>
    <property type="project" value="InterPro"/>
</dbReference>
<keyword evidence="5" id="KW-0732">Signal</keyword>
<dbReference type="Gene3D" id="3.30.200.20">
    <property type="entry name" value="Phosphorylase Kinase, domain 1"/>
    <property type="match status" value="1"/>
</dbReference>
<dbReference type="SUPFAM" id="SSF56112">
    <property type="entry name" value="Protein kinase-like (PK-like)"/>
    <property type="match status" value="1"/>
</dbReference>
<comment type="subcellular location">
    <subcellularLocation>
        <location evidence="1">Membrane</location>
        <topology evidence="1">Single-pass type I membrane protein</topology>
    </subcellularLocation>
</comment>
<keyword evidence="2" id="KW-0723">Serine/threonine-protein kinase</keyword>
<dbReference type="InterPro" id="IPR024788">
    <property type="entry name" value="Malectin-like_Carb-bd_dom"/>
</dbReference>
<sequence>MESHQSHNNNIVPILSICLLLHFSSLFVPAASYTLPDHYFINCGSSSSRFVYQRNFTADGNSGGRSAQDATLSADELYQTARVFTKSSSYDLNLDQDGTYVVRLHFFPFPSIGILSDARFDVSAAGFLLLRNFSVGNGGRYSFPLVEEFLVKVGAGKFKIEFKPDKNPSFAFVNAIEAFLAPPDFVQDSPPSVTRDGSGGNYDGVLHGALHVVHRINVGGGDVLRDSDTMLRSWIPDDAYLFLKNVSRNKTYGDVIKYQNGGGGATEFDAPDSVYNTAKEMDVGSDGNSLTNFNISWRFEVGKGAQHLVRLHFCDIVSRTTNEFFRMNLFIYSGFSQEVYPWGMISELAAPFYMDYVVLSDDSGFMNISVGPNKDSRVQTAFLNGLEIMELLGARVPVSEGGNTARKSLFIIVGSCVGGVVLVVVFTLLLLCLRKRKVKGVQALEWPLVPLHVGSSDHSRTTVRTSVTGSPFADLNLGLKIPLSGIIFATRQFDKKMMIGEGGFGKVYKGMLRNGTKVAIKRSEPGHGQGLPEFHTEIKVLSKIRHHHLVSLIGYCDERNEMILVYEFMENGTLREHLYTLQGEAKTTAPTCQFSWDQRLKICIGAAKGIHYLHTGSTGTIIHRDIKSTNILLDENYVAKVADFGLSRSGPLDQTHVSTEVKGSFGYLDPEYFRCLQLTQKSDVYSFGVVLLEVLCARPAIDPSLPREQVNLADWGLSWQRKGQMESIVDPFLVGKINSNSLRKFGETVEKCLQECGADRPNMVDVVWDLEYCLQLQHSAVPRQPYEDSTTEVSWGLPMPALQRLPSDVDEDESLHDSFSITNSSQLNATEVFSQLNMDGAR</sequence>
<keyword evidence="7" id="KW-0418">Kinase</keyword>
<gene>
    <name evidence="15" type="ORF">C2S53_005322</name>
</gene>
<dbReference type="GO" id="GO:0009506">
    <property type="term" value="C:plasmodesma"/>
    <property type="evidence" value="ECO:0007669"/>
    <property type="project" value="TreeGrafter"/>
</dbReference>
<dbReference type="Gene3D" id="2.60.120.430">
    <property type="entry name" value="Galactose-binding lectin"/>
    <property type="match status" value="2"/>
</dbReference>
<dbReference type="GO" id="GO:0005886">
    <property type="term" value="C:plasma membrane"/>
    <property type="evidence" value="ECO:0007669"/>
    <property type="project" value="TreeGrafter"/>
</dbReference>
<evidence type="ECO:0000256" key="6">
    <source>
        <dbReference type="ARBA" id="ARBA00022741"/>
    </source>
</evidence>
<dbReference type="PROSITE" id="PS00108">
    <property type="entry name" value="PROTEIN_KINASE_ST"/>
    <property type="match status" value="1"/>
</dbReference>
<dbReference type="SMART" id="SM00220">
    <property type="entry name" value="S_TKc"/>
    <property type="match status" value="1"/>
</dbReference>
<keyword evidence="11" id="KW-0325">Glycoprotein</keyword>
<evidence type="ECO:0000256" key="4">
    <source>
        <dbReference type="ARBA" id="ARBA00022692"/>
    </source>
</evidence>
<evidence type="ECO:0000256" key="8">
    <source>
        <dbReference type="ARBA" id="ARBA00022840"/>
    </source>
</evidence>
<evidence type="ECO:0000256" key="2">
    <source>
        <dbReference type="ARBA" id="ARBA00022527"/>
    </source>
</evidence>
<dbReference type="InterPro" id="IPR011009">
    <property type="entry name" value="Kinase-like_dom_sf"/>
</dbReference>
<accession>A0AAD4JI18</accession>
<dbReference type="InterPro" id="IPR008271">
    <property type="entry name" value="Ser/Thr_kinase_AS"/>
</dbReference>
<dbReference type="PROSITE" id="PS00107">
    <property type="entry name" value="PROTEIN_KINASE_ATP"/>
    <property type="match status" value="1"/>
</dbReference>
<dbReference type="EMBL" id="SDAM02000056">
    <property type="protein sequence ID" value="KAH6833674.1"/>
    <property type="molecule type" value="Genomic_DNA"/>
</dbReference>
<dbReference type="Pfam" id="PF07714">
    <property type="entry name" value="PK_Tyr_Ser-Thr"/>
    <property type="match status" value="1"/>
</dbReference>
<feature type="transmembrane region" description="Helical" evidence="13">
    <location>
        <begin position="409"/>
        <end position="433"/>
    </location>
</feature>
<dbReference type="GO" id="GO:0005524">
    <property type="term" value="F:ATP binding"/>
    <property type="evidence" value="ECO:0007669"/>
    <property type="project" value="UniProtKB-UniRule"/>
</dbReference>
<evidence type="ECO:0000256" key="3">
    <source>
        <dbReference type="ARBA" id="ARBA00022679"/>
    </source>
</evidence>
<keyword evidence="10 13" id="KW-0472">Membrane</keyword>
<keyword evidence="8 12" id="KW-0067">ATP-binding</keyword>
<keyword evidence="16" id="KW-1185">Reference proteome</keyword>
<dbReference type="Pfam" id="PF12819">
    <property type="entry name" value="Malectin_like"/>
    <property type="match status" value="1"/>
</dbReference>
<feature type="transmembrane region" description="Helical" evidence="13">
    <location>
        <begin position="12"/>
        <end position="35"/>
    </location>
</feature>
<dbReference type="PROSITE" id="PS50011">
    <property type="entry name" value="PROTEIN_KINASE_DOM"/>
    <property type="match status" value="1"/>
</dbReference>
<dbReference type="FunFam" id="3.30.200.20:FF:000039">
    <property type="entry name" value="receptor-like protein kinase FERONIA"/>
    <property type="match status" value="1"/>
</dbReference>
<dbReference type="InterPro" id="IPR000719">
    <property type="entry name" value="Prot_kinase_dom"/>
</dbReference>
<dbReference type="InterPro" id="IPR045272">
    <property type="entry name" value="ANXUR1/2-like"/>
</dbReference>